<evidence type="ECO:0000256" key="1">
    <source>
        <dbReference type="SAM" id="MobiDB-lite"/>
    </source>
</evidence>
<keyword evidence="2" id="KW-0732">Signal</keyword>
<feature type="region of interest" description="Disordered" evidence="1">
    <location>
        <begin position="126"/>
        <end position="203"/>
    </location>
</feature>
<accession>A0A7C4PZ52</accession>
<name>A0A7C4PZ52_9CHLR</name>
<protein>
    <recommendedName>
        <fullName evidence="4">DUF3106 domain-containing protein</fullName>
    </recommendedName>
</protein>
<dbReference type="AlphaFoldDB" id="A0A7C4PZ52"/>
<sequence length="221" mass="23484">MMKRLALCTGVLLLLITAVAAVAQPPPGAGGFQMTPEMQRQIEAWRKWREAHKYTFQLTSTLRALTEIDKDPKTKLTPAQAKKILAVLQPYRNKPKMTQDDAKNALKGIKAALNVNQLNAIARIEAERRNRRGGPGGGGMGMRPGGPGGAPGGAPGARPGGAAGAGGRPGGGPGGNFRMPDPSQMKDFNPFKPDTSTPFGQRSAEMWNQFFNGLQQRAGGK</sequence>
<organism evidence="3">
    <name type="scientific">Bellilinea caldifistulae</name>
    <dbReference type="NCBI Taxonomy" id="360411"/>
    <lineage>
        <taxon>Bacteria</taxon>
        <taxon>Bacillati</taxon>
        <taxon>Chloroflexota</taxon>
        <taxon>Anaerolineae</taxon>
        <taxon>Anaerolineales</taxon>
        <taxon>Anaerolineaceae</taxon>
        <taxon>Bellilinea</taxon>
    </lineage>
</organism>
<gene>
    <name evidence="3" type="ORF">ENT17_13565</name>
</gene>
<proteinExistence type="predicted"/>
<feature type="signal peptide" evidence="2">
    <location>
        <begin position="1"/>
        <end position="23"/>
    </location>
</feature>
<evidence type="ECO:0000313" key="3">
    <source>
        <dbReference type="EMBL" id="HGS88625.1"/>
    </source>
</evidence>
<feature type="chain" id="PRO_5028167296" description="DUF3106 domain-containing protein" evidence="2">
    <location>
        <begin position="24"/>
        <end position="221"/>
    </location>
</feature>
<feature type="compositionally biased region" description="Gly residues" evidence="1">
    <location>
        <begin position="133"/>
        <end position="175"/>
    </location>
</feature>
<evidence type="ECO:0008006" key="4">
    <source>
        <dbReference type="Google" id="ProtNLM"/>
    </source>
</evidence>
<comment type="caution">
    <text evidence="3">The sequence shown here is derived from an EMBL/GenBank/DDBJ whole genome shotgun (WGS) entry which is preliminary data.</text>
</comment>
<dbReference type="EMBL" id="DSXR01000130">
    <property type="protein sequence ID" value="HGS88625.1"/>
    <property type="molecule type" value="Genomic_DNA"/>
</dbReference>
<evidence type="ECO:0000256" key="2">
    <source>
        <dbReference type="SAM" id="SignalP"/>
    </source>
</evidence>
<reference evidence="3" key="1">
    <citation type="journal article" date="2020" name="mSystems">
        <title>Genome- and Community-Level Interaction Insights into Carbon Utilization and Element Cycling Functions of Hydrothermarchaeota in Hydrothermal Sediment.</title>
        <authorList>
            <person name="Zhou Z."/>
            <person name="Liu Y."/>
            <person name="Xu W."/>
            <person name="Pan J."/>
            <person name="Luo Z.H."/>
            <person name="Li M."/>
        </authorList>
    </citation>
    <scope>NUCLEOTIDE SEQUENCE [LARGE SCALE GENOMIC DNA]</scope>
    <source>
        <strain evidence="3">SpSt-556</strain>
    </source>
</reference>